<comment type="caution">
    <text evidence="1">The sequence shown here is derived from an EMBL/GenBank/DDBJ whole genome shotgun (WGS) entry which is preliminary data.</text>
</comment>
<name>A0A8S1HHI1_9PELO</name>
<protein>
    <submittedName>
        <fullName evidence="1">Uncharacterized protein</fullName>
    </submittedName>
</protein>
<organism evidence="1 2">
    <name type="scientific">Caenorhabditis auriculariae</name>
    <dbReference type="NCBI Taxonomy" id="2777116"/>
    <lineage>
        <taxon>Eukaryota</taxon>
        <taxon>Metazoa</taxon>
        <taxon>Ecdysozoa</taxon>
        <taxon>Nematoda</taxon>
        <taxon>Chromadorea</taxon>
        <taxon>Rhabditida</taxon>
        <taxon>Rhabditina</taxon>
        <taxon>Rhabditomorpha</taxon>
        <taxon>Rhabditoidea</taxon>
        <taxon>Rhabditidae</taxon>
        <taxon>Peloderinae</taxon>
        <taxon>Caenorhabditis</taxon>
    </lineage>
</organism>
<dbReference type="Proteomes" id="UP000835052">
    <property type="component" value="Unassembled WGS sequence"/>
</dbReference>
<sequence length="156" mass="17906">MMFSDNHPLAQKDFYDTMDVKPRKIMYLDGSSSLNDVKLLSRGVPFPWNSGQVDDFWRQLKYLEPCQELAIKFIHTKELFLEEEAVHRSFAGEIRQKIEATGMSADLEENLKFSSIGNLEEAAKKMFRGTSKKLFCLVLYFGAGEVQLVSRVAEKN</sequence>
<dbReference type="AlphaFoldDB" id="A0A8S1HHI1"/>
<evidence type="ECO:0000313" key="1">
    <source>
        <dbReference type="EMBL" id="CAD6194442.1"/>
    </source>
</evidence>
<reference evidence="1" key="1">
    <citation type="submission" date="2020-10" db="EMBL/GenBank/DDBJ databases">
        <authorList>
            <person name="Kikuchi T."/>
        </authorList>
    </citation>
    <scope>NUCLEOTIDE SEQUENCE</scope>
    <source>
        <strain evidence="1">NKZ352</strain>
    </source>
</reference>
<evidence type="ECO:0000313" key="2">
    <source>
        <dbReference type="Proteomes" id="UP000835052"/>
    </source>
</evidence>
<proteinExistence type="predicted"/>
<gene>
    <name evidence="1" type="ORF">CAUJ_LOCUS10361</name>
</gene>
<keyword evidence="2" id="KW-1185">Reference proteome</keyword>
<dbReference type="EMBL" id="CAJGYM010000044">
    <property type="protein sequence ID" value="CAD6194442.1"/>
    <property type="molecule type" value="Genomic_DNA"/>
</dbReference>
<accession>A0A8S1HHI1</accession>